<organism evidence="2 3">
    <name type="scientific">Trifolium medium</name>
    <dbReference type="NCBI Taxonomy" id="97028"/>
    <lineage>
        <taxon>Eukaryota</taxon>
        <taxon>Viridiplantae</taxon>
        <taxon>Streptophyta</taxon>
        <taxon>Embryophyta</taxon>
        <taxon>Tracheophyta</taxon>
        <taxon>Spermatophyta</taxon>
        <taxon>Magnoliopsida</taxon>
        <taxon>eudicotyledons</taxon>
        <taxon>Gunneridae</taxon>
        <taxon>Pentapetalae</taxon>
        <taxon>rosids</taxon>
        <taxon>fabids</taxon>
        <taxon>Fabales</taxon>
        <taxon>Fabaceae</taxon>
        <taxon>Papilionoideae</taxon>
        <taxon>50 kb inversion clade</taxon>
        <taxon>NPAAA clade</taxon>
        <taxon>Hologalegina</taxon>
        <taxon>IRL clade</taxon>
        <taxon>Trifolieae</taxon>
        <taxon>Trifolium</taxon>
    </lineage>
</organism>
<sequence length="113" mass="13511">LVQDKMIEDRGFEGIELMKEIVYRCNRKRLTLISHYEEEEKKRIEEENRIREEEEKNRIEEVEKMRQEDHLLQLSVNIAPEAKGKEIEAEPHSLVLVLQEKLEAQGAEQEKIK</sequence>
<keyword evidence="3" id="KW-1185">Reference proteome</keyword>
<feature type="non-terminal residue" evidence="2">
    <location>
        <position position="1"/>
    </location>
</feature>
<feature type="coiled-coil region" evidence="1">
    <location>
        <begin position="36"/>
        <end position="63"/>
    </location>
</feature>
<name>A0A392S554_9FABA</name>
<proteinExistence type="predicted"/>
<dbReference type="EMBL" id="LXQA010312180">
    <property type="protein sequence ID" value="MCI43025.1"/>
    <property type="molecule type" value="Genomic_DNA"/>
</dbReference>
<evidence type="ECO:0000313" key="2">
    <source>
        <dbReference type="EMBL" id="MCI43025.1"/>
    </source>
</evidence>
<dbReference type="Proteomes" id="UP000265520">
    <property type="component" value="Unassembled WGS sequence"/>
</dbReference>
<feature type="non-terminal residue" evidence="2">
    <location>
        <position position="113"/>
    </location>
</feature>
<reference evidence="2 3" key="1">
    <citation type="journal article" date="2018" name="Front. Plant Sci.">
        <title>Red Clover (Trifolium pratense) and Zigzag Clover (T. medium) - A Picture of Genomic Similarities and Differences.</title>
        <authorList>
            <person name="Dluhosova J."/>
            <person name="Istvanek J."/>
            <person name="Nedelnik J."/>
            <person name="Repkova J."/>
        </authorList>
    </citation>
    <scope>NUCLEOTIDE SEQUENCE [LARGE SCALE GENOMIC DNA]</scope>
    <source>
        <strain evidence="3">cv. 10/8</strain>
        <tissue evidence="2">Leaf</tissue>
    </source>
</reference>
<protein>
    <submittedName>
        <fullName evidence="2">Uncharacterized protein</fullName>
    </submittedName>
</protein>
<keyword evidence="1" id="KW-0175">Coiled coil</keyword>
<dbReference type="AlphaFoldDB" id="A0A392S554"/>
<evidence type="ECO:0000313" key="3">
    <source>
        <dbReference type="Proteomes" id="UP000265520"/>
    </source>
</evidence>
<accession>A0A392S554</accession>
<evidence type="ECO:0000256" key="1">
    <source>
        <dbReference type="SAM" id="Coils"/>
    </source>
</evidence>
<comment type="caution">
    <text evidence="2">The sequence shown here is derived from an EMBL/GenBank/DDBJ whole genome shotgun (WGS) entry which is preliminary data.</text>
</comment>